<sequence length="1269" mass="139341">MDNTKTPSSQKTGSLAVTPIKQVSELARERETFKYEPWLPTDSRINATGRPLNGSELSSSKDTVLTALAQLGTHRTATERAFISLFDATYQYVIAEATPSVSLVPGLSSNECPDGLRLCGTAIPRGHAVCEHVLYETGPGPVPDQSQGVVELPISLVPELNADDRLLSRACHHFGSSFQFYAGVPIRSSRGINIGVFCVVSSTRVGSWDSQYSRALREISGAIMNHLEANRSKLAYRRNERINRGLGSFIEGKSTLSGWQHGPNPALFADNLEGEGALNATQQHLEHQDKGPRDEDPDHLMSGSATLTNWFGSPRGTFKDGTTAYFDATRKPRTRQTLEQSETLDAEERNWRAVFSRASNIIREAFEVEGCLFLDVTLGSYRRSTVQSPLGDDTNRDTTGQMSASSSSDEQLPVSPEEAPDAMCELLGFSTSERSSIDAAAFARNTPLISKRFLAKLLRRYPEGKIFNFDSTGELQSSDSSEDDMCIKSLMTSNSSIVKSVHDVSSFSSSGAQRQSEVQSRRIQDGALIHEALLGARSVAFIPVWDSRRERWLSGGFVYTHTPTRVFTIEGELSLLKAVTKLIAAEVQNVQTQQADQAKSDALGSLSHELRSPLHGVILGTELLNDTDLSVFQGNATHTIETCCRTLLDTIDHLLDYTKINSFASQHNLTKRRTASSPRRRGSNGSEYFGKKNLSSNTRLDRLVEEVIESIFAGYNFQQMSVKQLSRQTPSATQADTAAHQEMDTAQAMEQLGPNMNGSDHGGGEHRLHFGNVAVYLLIDPTCNWMLRVPSGAIRRIVMNLFGNSLKYTANGSIWVSLSQDKATSRRPRSERKVKLTIEDTGKGVSLDFIRHRLFKPFAQEDEFASGTGLGLSLVKKIVSALRGQISVESKVGIGTKISVILPLEQSPRNTVLPEEDESFEQRVRELSGLRARLHGFSPTTVAGRSGQAIVERICRDTLRLHVIPDGNAEQLAPDVVLWWEDALPESLSEVRRFGNSPNVVVCQDALATYRRFSTYESSGHSGVFDFISQPIGPRKLAKAIQLAYRRWIGLPKVSLPAPRPPMSLRSRGSFNVSMTKESPLSVPLSASEESKKVPAATLVGSSQSEPPTSIQKEPPLQDMTSKGDKSLQPSKKFLLADDNNINLKILSAYMGKLGCSYAPVVNGKEAVDMYKQHHDDFVGILMDISMPVMDGLEATRQIRSFEHQNQIQPVAIVALTGLAANSTQREALESGVNVFRTKPIRLKELNEILASLNIFPEAQASGAGRKGK</sequence>
<dbReference type="InterPro" id="IPR003594">
    <property type="entry name" value="HATPase_dom"/>
</dbReference>
<feature type="compositionally biased region" description="Basic residues" evidence="3">
    <location>
        <begin position="669"/>
        <end position="682"/>
    </location>
</feature>
<dbReference type="PANTHER" id="PTHR43719">
    <property type="entry name" value="TWO-COMPONENT HISTIDINE KINASE"/>
    <property type="match status" value="1"/>
</dbReference>
<evidence type="ECO:0008006" key="8">
    <source>
        <dbReference type="Google" id="ProtNLM"/>
    </source>
</evidence>
<accession>A0AAJ0FU00</accession>
<dbReference type="SMART" id="SM00388">
    <property type="entry name" value="HisKA"/>
    <property type="match status" value="1"/>
</dbReference>
<dbReference type="CDD" id="cd00082">
    <property type="entry name" value="HisKA"/>
    <property type="match status" value="1"/>
</dbReference>
<evidence type="ECO:0000313" key="6">
    <source>
        <dbReference type="EMBL" id="KAK2591148.1"/>
    </source>
</evidence>
<reference evidence="6" key="1">
    <citation type="submission" date="2023-06" db="EMBL/GenBank/DDBJ databases">
        <title>Conoideocrella luteorostrata (Hypocreales: Clavicipitaceae), a potential biocontrol fungus for elongate hemlock scale in United States Christmas tree production areas.</title>
        <authorList>
            <person name="Barrett H."/>
            <person name="Lovett B."/>
            <person name="Macias A.M."/>
            <person name="Stajich J.E."/>
            <person name="Kasson M.T."/>
        </authorList>
    </citation>
    <scope>NUCLEOTIDE SEQUENCE</scope>
    <source>
        <strain evidence="6">ARSEF 14590</strain>
    </source>
</reference>
<dbReference type="PROSITE" id="PS50110">
    <property type="entry name" value="RESPONSE_REGULATORY"/>
    <property type="match status" value="1"/>
</dbReference>
<evidence type="ECO:0000259" key="4">
    <source>
        <dbReference type="PROSITE" id="PS50109"/>
    </source>
</evidence>
<feature type="region of interest" description="Disordered" evidence="3">
    <location>
        <begin position="385"/>
        <end position="419"/>
    </location>
</feature>
<organism evidence="6 7">
    <name type="scientific">Conoideocrella luteorostrata</name>
    <dbReference type="NCBI Taxonomy" id="1105319"/>
    <lineage>
        <taxon>Eukaryota</taxon>
        <taxon>Fungi</taxon>
        <taxon>Dikarya</taxon>
        <taxon>Ascomycota</taxon>
        <taxon>Pezizomycotina</taxon>
        <taxon>Sordariomycetes</taxon>
        <taxon>Hypocreomycetidae</taxon>
        <taxon>Hypocreales</taxon>
        <taxon>Clavicipitaceae</taxon>
        <taxon>Conoideocrella</taxon>
    </lineage>
</organism>
<dbReference type="SMART" id="SM00448">
    <property type="entry name" value="REC"/>
    <property type="match status" value="1"/>
</dbReference>
<feature type="domain" description="Response regulatory" evidence="5">
    <location>
        <begin position="1133"/>
        <end position="1254"/>
    </location>
</feature>
<dbReference type="InterPro" id="IPR036890">
    <property type="entry name" value="HATPase_C_sf"/>
</dbReference>
<dbReference type="SMART" id="SM00387">
    <property type="entry name" value="HATPase_c"/>
    <property type="match status" value="1"/>
</dbReference>
<proteinExistence type="predicted"/>
<dbReference type="InterPro" id="IPR001789">
    <property type="entry name" value="Sig_transdc_resp-reg_receiver"/>
</dbReference>
<keyword evidence="1 2" id="KW-0597">Phosphoprotein</keyword>
<feature type="compositionally biased region" description="Basic and acidic residues" evidence="3">
    <location>
        <begin position="284"/>
        <end position="299"/>
    </location>
</feature>
<dbReference type="Gene3D" id="1.10.287.130">
    <property type="match status" value="1"/>
</dbReference>
<evidence type="ECO:0000256" key="1">
    <source>
        <dbReference type="ARBA" id="ARBA00022553"/>
    </source>
</evidence>
<comment type="caution">
    <text evidence="6">The sequence shown here is derived from an EMBL/GenBank/DDBJ whole genome shotgun (WGS) entry which is preliminary data.</text>
</comment>
<dbReference type="Pfam" id="PF00072">
    <property type="entry name" value="Response_reg"/>
    <property type="match status" value="1"/>
</dbReference>
<dbReference type="CDD" id="cd17546">
    <property type="entry name" value="REC_hyHK_CKI1_RcsC-like"/>
    <property type="match status" value="1"/>
</dbReference>
<feature type="region of interest" description="Disordered" evidence="3">
    <location>
        <begin position="1094"/>
        <end position="1126"/>
    </location>
</feature>
<keyword evidence="7" id="KW-1185">Reference proteome</keyword>
<dbReference type="PROSITE" id="PS50109">
    <property type="entry name" value="HIS_KIN"/>
    <property type="match status" value="1"/>
</dbReference>
<dbReference type="Gene3D" id="3.30.450.40">
    <property type="match status" value="1"/>
</dbReference>
<dbReference type="InterPro" id="IPR011006">
    <property type="entry name" value="CheY-like_superfamily"/>
</dbReference>
<evidence type="ECO:0000313" key="7">
    <source>
        <dbReference type="Proteomes" id="UP001251528"/>
    </source>
</evidence>
<dbReference type="SUPFAM" id="SSF55781">
    <property type="entry name" value="GAF domain-like"/>
    <property type="match status" value="1"/>
</dbReference>
<dbReference type="InterPro" id="IPR050956">
    <property type="entry name" value="2C_system_His_kinase"/>
</dbReference>
<dbReference type="InterPro" id="IPR029016">
    <property type="entry name" value="GAF-like_dom_sf"/>
</dbReference>
<feature type="compositionally biased region" description="Polar residues" evidence="3">
    <location>
        <begin position="397"/>
        <end position="410"/>
    </location>
</feature>
<dbReference type="InterPro" id="IPR005467">
    <property type="entry name" value="His_kinase_dom"/>
</dbReference>
<dbReference type="Pfam" id="PF00512">
    <property type="entry name" value="HisKA"/>
    <property type="match status" value="1"/>
</dbReference>
<evidence type="ECO:0000256" key="3">
    <source>
        <dbReference type="SAM" id="MobiDB-lite"/>
    </source>
</evidence>
<feature type="compositionally biased region" description="Polar residues" evidence="3">
    <location>
        <begin position="1100"/>
        <end position="1112"/>
    </location>
</feature>
<dbReference type="SUPFAM" id="SSF52172">
    <property type="entry name" value="CheY-like"/>
    <property type="match status" value="1"/>
</dbReference>
<feature type="region of interest" description="Disordered" evidence="3">
    <location>
        <begin position="668"/>
        <end position="691"/>
    </location>
</feature>
<feature type="region of interest" description="Disordered" evidence="3">
    <location>
        <begin position="325"/>
        <end position="344"/>
    </location>
</feature>
<name>A0AAJ0FU00_9HYPO</name>
<feature type="region of interest" description="Disordered" evidence="3">
    <location>
        <begin position="284"/>
        <end position="305"/>
    </location>
</feature>
<dbReference type="EMBL" id="JASWJB010000360">
    <property type="protein sequence ID" value="KAK2591148.1"/>
    <property type="molecule type" value="Genomic_DNA"/>
</dbReference>
<feature type="domain" description="Histidine kinase" evidence="4">
    <location>
        <begin position="605"/>
        <end position="906"/>
    </location>
</feature>
<dbReference type="GO" id="GO:0000155">
    <property type="term" value="F:phosphorelay sensor kinase activity"/>
    <property type="evidence" value="ECO:0007669"/>
    <property type="project" value="InterPro"/>
</dbReference>
<feature type="modified residue" description="4-aspartylphosphate" evidence="2">
    <location>
        <position position="1184"/>
    </location>
</feature>
<protein>
    <recommendedName>
        <fullName evidence="8">Histidine kinase</fullName>
    </recommendedName>
</protein>
<dbReference type="PRINTS" id="PR00344">
    <property type="entry name" value="BCTRLSENSOR"/>
</dbReference>
<evidence type="ECO:0000256" key="2">
    <source>
        <dbReference type="PROSITE-ProRule" id="PRU00169"/>
    </source>
</evidence>
<dbReference type="Proteomes" id="UP001251528">
    <property type="component" value="Unassembled WGS sequence"/>
</dbReference>
<dbReference type="SUPFAM" id="SSF55874">
    <property type="entry name" value="ATPase domain of HSP90 chaperone/DNA topoisomerase II/histidine kinase"/>
    <property type="match status" value="1"/>
</dbReference>
<dbReference type="PANTHER" id="PTHR43719:SF69">
    <property type="entry name" value="HISTIDINE KINASE G7"/>
    <property type="match status" value="1"/>
</dbReference>
<dbReference type="Pfam" id="PF02518">
    <property type="entry name" value="HATPase_c"/>
    <property type="match status" value="1"/>
</dbReference>
<dbReference type="Gene3D" id="3.40.50.2300">
    <property type="match status" value="1"/>
</dbReference>
<dbReference type="InterPro" id="IPR036097">
    <property type="entry name" value="HisK_dim/P_sf"/>
</dbReference>
<dbReference type="Gene3D" id="3.30.565.10">
    <property type="entry name" value="Histidine kinase-like ATPase, C-terminal domain"/>
    <property type="match status" value="1"/>
</dbReference>
<dbReference type="InterPro" id="IPR004358">
    <property type="entry name" value="Sig_transdc_His_kin-like_C"/>
</dbReference>
<evidence type="ECO:0000259" key="5">
    <source>
        <dbReference type="PROSITE" id="PS50110"/>
    </source>
</evidence>
<gene>
    <name evidence="6" type="ORF">QQS21_011162</name>
</gene>
<dbReference type="InterPro" id="IPR003661">
    <property type="entry name" value="HisK_dim/P_dom"/>
</dbReference>
<dbReference type="SUPFAM" id="SSF47384">
    <property type="entry name" value="Homodimeric domain of signal transducing histidine kinase"/>
    <property type="match status" value="1"/>
</dbReference>
<dbReference type="AlphaFoldDB" id="A0AAJ0FU00"/>